<evidence type="ECO:0000313" key="1">
    <source>
        <dbReference type="EMBL" id="SDT63609.1"/>
    </source>
</evidence>
<evidence type="ECO:0000313" key="2">
    <source>
        <dbReference type="Proteomes" id="UP000198688"/>
    </source>
</evidence>
<name>A0A1H2C0B3_9ACTN</name>
<proteinExistence type="predicted"/>
<keyword evidence="2" id="KW-1185">Reference proteome</keyword>
<dbReference type="STRING" id="113562.SAMN04489716_5058"/>
<dbReference type="Proteomes" id="UP000198688">
    <property type="component" value="Chromosome I"/>
</dbReference>
<reference evidence="1 2" key="1">
    <citation type="submission" date="2016-10" db="EMBL/GenBank/DDBJ databases">
        <authorList>
            <person name="de Groot N.N."/>
        </authorList>
    </citation>
    <scope>NUCLEOTIDE SEQUENCE [LARGE SCALE GENOMIC DNA]</scope>
    <source>
        <strain evidence="1 2">DSM 43941</strain>
    </source>
</reference>
<dbReference type="RefSeq" id="WP_231953494.1">
    <property type="nucleotide sequence ID" value="NZ_BOMJ01000017.1"/>
</dbReference>
<gene>
    <name evidence="1" type="ORF">SAMN04489716_5058</name>
</gene>
<organism evidence="1 2">
    <name type="scientific">Actinoplanes derwentensis</name>
    <dbReference type="NCBI Taxonomy" id="113562"/>
    <lineage>
        <taxon>Bacteria</taxon>
        <taxon>Bacillati</taxon>
        <taxon>Actinomycetota</taxon>
        <taxon>Actinomycetes</taxon>
        <taxon>Micromonosporales</taxon>
        <taxon>Micromonosporaceae</taxon>
        <taxon>Actinoplanes</taxon>
    </lineage>
</organism>
<dbReference type="AlphaFoldDB" id="A0A1H2C0B3"/>
<dbReference type="EMBL" id="LT629758">
    <property type="protein sequence ID" value="SDT63609.1"/>
    <property type="molecule type" value="Genomic_DNA"/>
</dbReference>
<protein>
    <submittedName>
        <fullName evidence="1">Uncharacterized protein</fullName>
    </submittedName>
</protein>
<sequence length="71" mass="7528">MTLQPTSLATSASTFVLPCTTGTALNGGFNLDPADRALYAYRSYPDNSRGWVLEFSAALTVPAAAWAVCVR</sequence>
<accession>A0A1H2C0B3</accession>